<organism evidence="2 3">
    <name type="scientific">Bionectria ochroleuca</name>
    <name type="common">Gliocladium roseum</name>
    <dbReference type="NCBI Taxonomy" id="29856"/>
    <lineage>
        <taxon>Eukaryota</taxon>
        <taxon>Fungi</taxon>
        <taxon>Dikarya</taxon>
        <taxon>Ascomycota</taxon>
        <taxon>Pezizomycotina</taxon>
        <taxon>Sordariomycetes</taxon>
        <taxon>Hypocreomycetidae</taxon>
        <taxon>Hypocreales</taxon>
        <taxon>Bionectriaceae</taxon>
        <taxon>Clonostachys</taxon>
    </lineage>
</organism>
<feature type="region of interest" description="Disordered" evidence="1">
    <location>
        <begin position="1"/>
        <end position="62"/>
    </location>
</feature>
<name>A0ABY6U367_BIOOC</name>
<evidence type="ECO:0000313" key="2">
    <source>
        <dbReference type="EMBL" id="VUC24582.1"/>
    </source>
</evidence>
<dbReference type="Proteomes" id="UP000766486">
    <property type="component" value="Unassembled WGS sequence"/>
</dbReference>
<feature type="compositionally biased region" description="Polar residues" evidence="1">
    <location>
        <begin position="47"/>
        <end position="62"/>
    </location>
</feature>
<reference evidence="2 3" key="1">
    <citation type="submission" date="2019-06" db="EMBL/GenBank/DDBJ databases">
        <authorList>
            <person name="Broberg M."/>
        </authorList>
    </citation>
    <scope>NUCLEOTIDE SEQUENCE [LARGE SCALE GENOMIC DNA]</scope>
</reference>
<protein>
    <submittedName>
        <fullName evidence="2">Uncharacterized protein</fullName>
    </submittedName>
</protein>
<proteinExistence type="predicted"/>
<sequence length="62" mass="6415">MEARKQNGPEDLASSGPCNLGTVQGPVPGSPGLNGPFEGLVGREQSRSLARNPNGTSLIHFN</sequence>
<evidence type="ECO:0000313" key="3">
    <source>
        <dbReference type="Proteomes" id="UP000766486"/>
    </source>
</evidence>
<accession>A0ABY6U367</accession>
<dbReference type="EMBL" id="CABFNS010000720">
    <property type="protein sequence ID" value="VUC24582.1"/>
    <property type="molecule type" value="Genomic_DNA"/>
</dbReference>
<gene>
    <name evidence="2" type="ORF">CLO192961_LOCUS143239</name>
</gene>
<keyword evidence="3" id="KW-1185">Reference proteome</keyword>
<evidence type="ECO:0000256" key="1">
    <source>
        <dbReference type="SAM" id="MobiDB-lite"/>
    </source>
</evidence>
<comment type="caution">
    <text evidence="2">The sequence shown here is derived from an EMBL/GenBank/DDBJ whole genome shotgun (WGS) entry which is preliminary data.</text>
</comment>